<dbReference type="InterPro" id="IPR009038">
    <property type="entry name" value="GOLD_dom"/>
</dbReference>
<dbReference type="PANTHER" id="PTHR23324">
    <property type="entry name" value="SEC14 RELATED PROTEIN"/>
    <property type="match status" value="1"/>
</dbReference>
<dbReference type="SUPFAM" id="SSF46938">
    <property type="entry name" value="CRAL/TRIO N-terminal domain"/>
    <property type="match status" value="1"/>
</dbReference>
<gene>
    <name evidence="3" type="ORF">TRIADDRAFT_60319</name>
</gene>
<proteinExistence type="predicted"/>
<dbReference type="InParanoid" id="B3S7W5"/>
<dbReference type="InterPro" id="IPR036598">
    <property type="entry name" value="GOLD_dom_sf"/>
</dbReference>
<dbReference type="GO" id="GO:0005737">
    <property type="term" value="C:cytoplasm"/>
    <property type="evidence" value="ECO:0000318"/>
    <property type="project" value="GO_Central"/>
</dbReference>
<dbReference type="CDD" id="cd00170">
    <property type="entry name" value="SEC14"/>
    <property type="match status" value="1"/>
</dbReference>
<dbReference type="PROSITE" id="PS50191">
    <property type="entry name" value="CRAL_TRIO"/>
    <property type="match status" value="1"/>
</dbReference>
<dbReference type="Pfam" id="PF03765">
    <property type="entry name" value="CRAL_TRIO_N"/>
    <property type="match status" value="1"/>
</dbReference>
<dbReference type="SMART" id="SM01100">
    <property type="entry name" value="CRAL_TRIO_N"/>
    <property type="match status" value="1"/>
</dbReference>
<dbReference type="PANTHER" id="PTHR23324:SF83">
    <property type="entry name" value="SEC14-LIKE PROTEIN 2"/>
    <property type="match status" value="1"/>
</dbReference>
<dbReference type="OMA" id="MRQYAWK"/>
<feature type="domain" description="GOLD" evidence="2">
    <location>
        <begin position="239"/>
        <end position="359"/>
    </location>
</feature>
<sequence>MSGHVGDLSLEQQKALNQLRNNVANILPQEELSDDYFLLRWLRARDFDLQKSEQMLRRNCRFRKEWKIEKLVKEDNIPELWRKYYPGGYIGNDKEGAPVFFVNFGRFDPKGMHNCFRPEELIKYSLSHTEEGMQRCREQSKLLGRRIEGVTVIQDLNELSLSNFHRPTIPHFIKVMQLFEDNYPEFLKRALIVNANYQQVLLEYVDRDTIPKALGGNLVDENGDPHCSAIVGHGGKIPESYYHSELVKSNERPLGDYSSVVIARADCLQLKYEIETPGTLIKWEFKTDHHNIAFGVIKLIENEDGTVEYYEVIPVTRRNCQLVAEEGDYVCEDPGTYILKFDNSFSWINSKNLQYIVEVLSPDENMMNRIGTNVRFP</sequence>
<dbReference type="RefSeq" id="XP_002116335.1">
    <property type="nucleotide sequence ID" value="XM_002116299.1"/>
</dbReference>
<dbReference type="InterPro" id="IPR036273">
    <property type="entry name" value="CRAL/TRIO_N_dom_sf"/>
</dbReference>
<dbReference type="PROSITE" id="PS50866">
    <property type="entry name" value="GOLD"/>
    <property type="match status" value="1"/>
</dbReference>
<dbReference type="Pfam" id="PF13897">
    <property type="entry name" value="GOLD_2"/>
    <property type="match status" value="1"/>
</dbReference>
<reference evidence="3 4" key="1">
    <citation type="journal article" date="2008" name="Nature">
        <title>The Trichoplax genome and the nature of placozoans.</title>
        <authorList>
            <person name="Srivastava M."/>
            <person name="Begovic E."/>
            <person name="Chapman J."/>
            <person name="Putnam N.H."/>
            <person name="Hellsten U."/>
            <person name="Kawashima T."/>
            <person name="Kuo A."/>
            <person name="Mitros T."/>
            <person name="Salamov A."/>
            <person name="Carpenter M.L."/>
            <person name="Signorovitch A.Y."/>
            <person name="Moreno M.A."/>
            <person name="Kamm K."/>
            <person name="Grimwood J."/>
            <person name="Schmutz J."/>
            <person name="Shapiro H."/>
            <person name="Grigoriev I.V."/>
            <person name="Buss L.W."/>
            <person name="Schierwater B."/>
            <person name="Dellaporta S.L."/>
            <person name="Rokhsar D.S."/>
        </authorList>
    </citation>
    <scope>NUCLEOTIDE SEQUENCE [LARGE SCALE GENOMIC DNA]</scope>
    <source>
        <strain evidence="3 4">Grell-BS-1999</strain>
    </source>
</reference>
<dbReference type="SMART" id="SM00516">
    <property type="entry name" value="SEC14"/>
    <property type="match status" value="1"/>
</dbReference>
<dbReference type="SUPFAM" id="SSF101576">
    <property type="entry name" value="Supernatant protein factor (SPF), C-terminal domain"/>
    <property type="match status" value="1"/>
</dbReference>
<evidence type="ECO:0000259" key="2">
    <source>
        <dbReference type="PROSITE" id="PS50866"/>
    </source>
</evidence>
<dbReference type="CTD" id="6757548"/>
<dbReference type="PhylomeDB" id="B3S7W5"/>
<evidence type="ECO:0008006" key="5">
    <source>
        <dbReference type="Google" id="ProtNLM"/>
    </source>
</evidence>
<dbReference type="KEGG" id="tad:TRIADDRAFT_60319"/>
<evidence type="ECO:0000259" key="1">
    <source>
        <dbReference type="PROSITE" id="PS50191"/>
    </source>
</evidence>
<dbReference type="Proteomes" id="UP000009022">
    <property type="component" value="Unassembled WGS sequence"/>
</dbReference>
<dbReference type="AlphaFoldDB" id="B3S7W5"/>
<accession>B3S7W5</accession>
<dbReference type="EMBL" id="DS985254">
    <property type="protein sequence ID" value="EDV21368.1"/>
    <property type="molecule type" value="Genomic_DNA"/>
</dbReference>
<name>B3S7W5_TRIAD</name>
<protein>
    <recommendedName>
        <fullName evidence="5">CRAL-TRIO domain-containing protein</fullName>
    </recommendedName>
</protein>
<dbReference type="OrthoDB" id="1434354at2759"/>
<dbReference type="Pfam" id="PF00650">
    <property type="entry name" value="CRAL_TRIO"/>
    <property type="match status" value="1"/>
</dbReference>
<dbReference type="SUPFAM" id="SSF52087">
    <property type="entry name" value="CRAL/TRIO domain"/>
    <property type="match status" value="1"/>
</dbReference>
<dbReference type="eggNOG" id="KOG1471">
    <property type="taxonomic scope" value="Eukaryota"/>
</dbReference>
<feature type="domain" description="CRAL-TRIO" evidence="1">
    <location>
        <begin position="77"/>
        <end position="195"/>
    </location>
</feature>
<evidence type="ECO:0000313" key="4">
    <source>
        <dbReference type="Proteomes" id="UP000009022"/>
    </source>
</evidence>
<dbReference type="InterPro" id="IPR051064">
    <property type="entry name" value="SEC14/CRAL-TRIO_domain"/>
</dbReference>
<evidence type="ECO:0000313" key="3">
    <source>
        <dbReference type="EMBL" id="EDV21368.1"/>
    </source>
</evidence>
<dbReference type="Gene3D" id="2.60.120.680">
    <property type="entry name" value="GOLD domain"/>
    <property type="match status" value="1"/>
</dbReference>
<dbReference type="HOGENOM" id="CLU_014001_2_1_1"/>
<organism evidence="3 4">
    <name type="scientific">Trichoplax adhaerens</name>
    <name type="common">Trichoplax reptans</name>
    <dbReference type="NCBI Taxonomy" id="10228"/>
    <lineage>
        <taxon>Eukaryota</taxon>
        <taxon>Metazoa</taxon>
        <taxon>Placozoa</taxon>
        <taxon>Uniplacotomia</taxon>
        <taxon>Trichoplacea</taxon>
        <taxon>Trichoplacidae</taxon>
        <taxon>Trichoplax</taxon>
    </lineage>
</organism>
<dbReference type="GeneID" id="6757548"/>
<dbReference type="InterPro" id="IPR011074">
    <property type="entry name" value="CRAL/TRIO_N_dom"/>
</dbReference>
<dbReference type="InterPro" id="IPR001251">
    <property type="entry name" value="CRAL-TRIO_dom"/>
</dbReference>
<keyword evidence="4" id="KW-1185">Reference proteome</keyword>
<dbReference type="Gene3D" id="3.40.525.10">
    <property type="entry name" value="CRAL-TRIO lipid binding domain"/>
    <property type="match status" value="2"/>
</dbReference>
<dbReference type="InterPro" id="IPR036865">
    <property type="entry name" value="CRAL-TRIO_dom_sf"/>
</dbReference>